<gene>
    <name evidence="1" type="ORF">A1A1_10906</name>
</gene>
<protein>
    <submittedName>
        <fullName evidence="1">Uncharacterized protein</fullName>
    </submittedName>
</protein>
<accession>A0AA87IKE6</accession>
<dbReference type="AlphaFoldDB" id="A0AA87IKE6"/>
<proteinExistence type="predicted"/>
<name>A0AA87IKE6_9BACL</name>
<reference evidence="1 2" key="1">
    <citation type="journal article" date="2012" name="J. Bacteriol.">
        <title>Genome Sequence of the Antarctic Psychrophile Bacterium Planococcus antarcticus DSM 14505.</title>
        <authorList>
            <person name="Margolles A."/>
            <person name="Gueimonde M."/>
            <person name="Sanchez B."/>
        </authorList>
    </citation>
    <scope>NUCLEOTIDE SEQUENCE [LARGE SCALE GENOMIC DNA]</scope>
    <source>
        <strain evidence="1 2">DSM 14505</strain>
    </source>
</reference>
<sequence length="254" mass="29020">MKKVESVFIYPDNIVSRESVYKFFSGTQFHVSKPPRFEAKVTMRTDQHDPDFFQDIIVNIQLYDKDGSKRRRDLGSVVISLDLLLTPFPDDIILSIESYVRKQTEIDSRLISNELTKISMVIKAYAEAFVRWGAELKVVAETQERKAVRTFLSGKGVLHRVAGFIITVQMSVNNCDYEGFKDNLIIINVMQPDLSSVGFVITKVGRIYSFDIQTQLNSLDLTEKETDAIEEHIRHQLLRFETLGPVPTITPDAL</sequence>
<organism evidence="1 2">
    <name type="scientific">Planococcus antarcticus DSM 14505</name>
    <dbReference type="NCBI Taxonomy" id="1185653"/>
    <lineage>
        <taxon>Bacteria</taxon>
        <taxon>Bacillati</taxon>
        <taxon>Bacillota</taxon>
        <taxon>Bacilli</taxon>
        <taxon>Bacillales</taxon>
        <taxon>Caryophanaceae</taxon>
        <taxon>Planococcus</taxon>
    </lineage>
</organism>
<comment type="caution">
    <text evidence="1">The sequence shown here is derived from an EMBL/GenBank/DDBJ whole genome shotgun (WGS) entry which is preliminary data.</text>
</comment>
<evidence type="ECO:0000313" key="1">
    <source>
        <dbReference type="EMBL" id="EIM06455.1"/>
    </source>
</evidence>
<dbReference type="EMBL" id="AJYB01000030">
    <property type="protein sequence ID" value="EIM06455.1"/>
    <property type="molecule type" value="Genomic_DNA"/>
</dbReference>
<dbReference type="Proteomes" id="UP000004725">
    <property type="component" value="Unassembled WGS sequence"/>
</dbReference>
<evidence type="ECO:0000313" key="2">
    <source>
        <dbReference type="Proteomes" id="UP000004725"/>
    </source>
</evidence>
<dbReference type="RefSeq" id="WP_006830162.1">
    <property type="nucleotide sequence ID" value="NZ_AJYB01000030.1"/>
</dbReference>